<dbReference type="PANTHER" id="PTHR42085:SF2">
    <property type="entry name" value="F-BOX DOMAIN-CONTAINING PROTEIN"/>
    <property type="match status" value="1"/>
</dbReference>
<evidence type="ECO:0000313" key="2">
    <source>
        <dbReference type="EMBL" id="CAD0098445.1"/>
    </source>
</evidence>
<sequence>MDYADDSGTRPSVYALIDMLGTLEYEKYKKREREYRYLLKRCHIEGICFCKQIKSLKLAVKQRKIALPKTCTKIVLAKRLQQFDSQHPFQFMDLPVEIRLRIYSMAISSHQDLTISDHRDVAEPALLQTNRQIRSESIPIFYGTNCFRLELQVPTDSTNRTLSYLFKEPELTWLHLIGPDRIKSLRHVSFYNRDSNVRLNLTSRLSSEWMISLIETNMGCPFKGHKEWTLPQMRRHFSINARLEALDPTINPVDMCSMTVTKAIQDFHASCSEGNKLETTLPGLSILAEAAISILEATLFAGGSSLVGLYGYARA</sequence>
<dbReference type="Pfam" id="PF20150">
    <property type="entry name" value="2EXR"/>
    <property type="match status" value="1"/>
</dbReference>
<dbReference type="EMBL" id="CAIJEO010000009">
    <property type="protein sequence ID" value="CAD0098445.1"/>
    <property type="molecule type" value="Genomic_DNA"/>
</dbReference>
<organism evidence="2 3">
    <name type="scientific">Aureobasidium mustum</name>
    <dbReference type="NCBI Taxonomy" id="2773714"/>
    <lineage>
        <taxon>Eukaryota</taxon>
        <taxon>Fungi</taxon>
        <taxon>Dikarya</taxon>
        <taxon>Ascomycota</taxon>
        <taxon>Pezizomycotina</taxon>
        <taxon>Dothideomycetes</taxon>
        <taxon>Dothideomycetidae</taxon>
        <taxon>Dothideales</taxon>
        <taxon>Saccotheciaceae</taxon>
        <taxon>Aureobasidium</taxon>
    </lineage>
</organism>
<name>A0A9N8K765_9PEZI</name>
<dbReference type="InterPro" id="IPR045518">
    <property type="entry name" value="2EXR"/>
</dbReference>
<keyword evidence="3" id="KW-1185">Reference proteome</keyword>
<reference evidence="2" key="1">
    <citation type="submission" date="2020-06" db="EMBL/GenBank/DDBJ databases">
        <authorList>
            <person name="Onetto C."/>
        </authorList>
    </citation>
    <scope>NUCLEOTIDE SEQUENCE</scope>
</reference>
<dbReference type="InterPro" id="IPR038883">
    <property type="entry name" value="AN11006-like"/>
</dbReference>
<gene>
    <name evidence="2" type="ORF">AWRI4233_LOCUS7269</name>
</gene>
<dbReference type="Proteomes" id="UP000714618">
    <property type="component" value="Unassembled WGS sequence"/>
</dbReference>
<protein>
    <recommendedName>
        <fullName evidence="1">2EXR domain-containing protein</fullName>
    </recommendedName>
</protein>
<proteinExistence type="predicted"/>
<feature type="domain" description="2EXR" evidence="1">
    <location>
        <begin position="90"/>
        <end position="142"/>
    </location>
</feature>
<evidence type="ECO:0000313" key="3">
    <source>
        <dbReference type="Proteomes" id="UP000714618"/>
    </source>
</evidence>
<evidence type="ECO:0000259" key="1">
    <source>
        <dbReference type="Pfam" id="PF20150"/>
    </source>
</evidence>
<dbReference type="AlphaFoldDB" id="A0A9N8K765"/>
<accession>A0A9N8K765</accession>
<dbReference type="PANTHER" id="PTHR42085">
    <property type="entry name" value="F-BOX DOMAIN-CONTAINING PROTEIN"/>
    <property type="match status" value="1"/>
</dbReference>
<comment type="caution">
    <text evidence="2">The sequence shown here is derived from an EMBL/GenBank/DDBJ whole genome shotgun (WGS) entry which is preliminary data.</text>
</comment>
<dbReference type="OrthoDB" id="62952at2759"/>